<organism evidence="2">
    <name type="scientific">Tanacetum cinerariifolium</name>
    <name type="common">Dalmatian daisy</name>
    <name type="synonym">Chrysanthemum cinerariifolium</name>
    <dbReference type="NCBI Taxonomy" id="118510"/>
    <lineage>
        <taxon>Eukaryota</taxon>
        <taxon>Viridiplantae</taxon>
        <taxon>Streptophyta</taxon>
        <taxon>Embryophyta</taxon>
        <taxon>Tracheophyta</taxon>
        <taxon>Spermatophyta</taxon>
        <taxon>Magnoliopsida</taxon>
        <taxon>eudicotyledons</taxon>
        <taxon>Gunneridae</taxon>
        <taxon>Pentapetalae</taxon>
        <taxon>asterids</taxon>
        <taxon>campanulids</taxon>
        <taxon>Asterales</taxon>
        <taxon>Asteraceae</taxon>
        <taxon>Asteroideae</taxon>
        <taxon>Anthemideae</taxon>
        <taxon>Anthemidinae</taxon>
        <taxon>Tanacetum</taxon>
    </lineage>
</organism>
<proteinExistence type="predicted"/>
<reference evidence="2" key="1">
    <citation type="journal article" date="2019" name="Sci. Rep.">
        <title>Draft genome of Tanacetum cinerariifolium, the natural source of mosquito coil.</title>
        <authorList>
            <person name="Yamashiro T."/>
            <person name="Shiraishi A."/>
            <person name="Satake H."/>
            <person name="Nakayama K."/>
        </authorList>
    </citation>
    <scope>NUCLEOTIDE SEQUENCE</scope>
</reference>
<evidence type="ECO:0000313" key="2">
    <source>
        <dbReference type="EMBL" id="GEU36428.1"/>
    </source>
</evidence>
<name>A0A6L2JHF5_TANCI</name>
<feature type="region of interest" description="Disordered" evidence="1">
    <location>
        <begin position="383"/>
        <end position="407"/>
    </location>
</feature>
<protein>
    <submittedName>
        <fullName evidence="2">Uncharacterized protein</fullName>
    </submittedName>
</protein>
<dbReference type="EMBL" id="BKCJ010000809">
    <property type="protein sequence ID" value="GEU36428.1"/>
    <property type="molecule type" value="Genomic_DNA"/>
</dbReference>
<comment type="caution">
    <text evidence="2">The sequence shown here is derived from an EMBL/GenBank/DDBJ whole genome shotgun (WGS) entry which is preliminary data.</text>
</comment>
<sequence length="407" mass="46378">MDNPNITMEEYIRLEEEKALRQGQTFNWQTATYGKMEYCENQDDSFMNLEQEYPAIVFNDISDATLSCEPTVSPLDNNEFDFNTSFDESDDEDYMIWHLYHTVTLDIHGSDTRWSMVYNRDDGQALFTSHAWRRLFEVMGPLFILALGLHSEDEMAKAGFGAYWFSSERVIPDKRDIRDYWIEISFGMDFLGLAPSYVHIKDPVRRLCHRTIPCSISGRGQGTEKERNSGARLSGCYFLGRLTAHFGLVSDEGLRGLSIITEELLVIDLHELARLNICCRFGDTWAWVASGPERQQAAATGAPGATEDAPADDGVLRLFQHPCRHLSYRHLLINVRLCHRGSIDSKRRWASYSRVLLACEEWLRALLPSSLHTLVGSSPVPYQRRVRPMTGDASTSVTPHTDDHPDP</sequence>
<accession>A0A6L2JHF5</accession>
<evidence type="ECO:0000256" key="1">
    <source>
        <dbReference type="SAM" id="MobiDB-lite"/>
    </source>
</evidence>
<gene>
    <name evidence="2" type="ORF">Tci_008406</name>
</gene>
<dbReference type="AlphaFoldDB" id="A0A6L2JHF5"/>